<accession>A0A081NLM7</accession>
<dbReference type="InterPro" id="IPR025166">
    <property type="entry name" value="Integrase_DNA_bind_dom"/>
</dbReference>
<evidence type="ECO:0000256" key="3">
    <source>
        <dbReference type="ARBA" id="ARBA00023125"/>
    </source>
</evidence>
<dbReference type="InterPro" id="IPR038488">
    <property type="entry name" value="Integrase_DNA-bd_sf"/>
</dbReference>
<dbReference type="PANTHER" id="PTHR30629:SF2">
    <property type="entry name" value="PROPHAGE INTEGRASE INTS-RELATED"/>
    <property type="match status" value="1"/>
</dbReference>
<evidence type="ECO:0000259" key="4">
    <source>
        <dbReference type="Pfam" id="PF13356"/>
    </source>
</evidence>
<dbReference type="OrthoDB" id="9795573at2"/>
<dbReference type="RefSeq" id="WP_034833126.1">
    <property type="nucleotide sequence ID" value="NZ_JOKH01000001.1"/>
</dbReference>
<evidence type="ECO:0000313" key="5">
    <source>
        <dbReference type="EMBL" id="KEQ19350.1"/>
    </source>
</evidence>
<comment type="caution">
    <text evidence="5">The sequence shown here is derived from an EMBL/GenBank/DDBJ whole genome shotgun (WGS) entry which is preliminary data.</text>
</comment>
<keyword evidence="2" id="KW-0229">DNA integration</keyword>
<dbReference type="STRING" id="1137799.GZ78_05125"/>
<keyword evidence="6" id="KW-1185">Reference proteome</keyword>
<dbReference type="InterPro" id="IPR050808">
    <property type="entry name" value="Phage_Integrase"/>
</dbReference>
<dbReference type="PANTHER" id="PTHR30629">
    <property type="entry name" value="PROPHAGE INTEGRASE"/>
    <property type="match status" value="1"/>
</dbReference>
<dbReference type="Gene3D" id="3.30.160.390">
    <property type="entry name" value="Integrase, DNA-binding domain"/>
    <property type="match status" value="1"/>
</dbReference>
<dbReference type="Proteomes" id="UP000028073">
    <property type="component" value="Unassembled WGS sequence"/>
</dbReference>
<dbReference type="SUPFAM" id="SSF56349">
    <property type="entry name" value="DNA breaking-rejoining enzymes"/>
    <property type="match status" value="1"/>
</dbReference>
<proteinExistence type="inferred from homology"/>
<dbReference type="GO" id="GO:0003677">
    <property type="term" value="F:DNA binding"/>
    <property type="evidence" value="ECO:0007669"/>
    <property type="project" value="UniProtKB-KW"/>
</dbReference>
<name>A0A081NLM7_9GAMM</name>
<dbReference type="InterPro" id="IPR011010">
    <property type="entry name" value="DNA_brk_join_enz"/>
</dbReference>
<gene>
    <name evidence="5" type="ORF">GZ78_05125</name>
</gene>
<dbReference type="GO" id="GO:0015074">
    <property type="term" value="P:DNA integration"/>
    <property type="evidence" value="ECO:0007669"/>
    <property type="project" value="UniProtKB-KW"/>
</dbReference>
<feature type="domain" description="Integrase DNA-binding" evidence="4">
    <location>
        <begin position="19"/>
        <end position="102"/>
    </location>
</feature>
<evidence type="ECO:0000313" key="6">
    <source>
        <dbReference type="Proteomes" id="UP000028073"/>
    </source>
</evidence>
<dbReference type="Gene3D" id="1.10.150.130">
    <property type="match status" value="1"/>
</dbReference>
<evidence type="ECO:0000256" key="1">
    <source>
        <dbReference type="ARBA" id="ARBA00008857"/>
    </source>
</evidence>
<dbReference type="EMBL" id="JOKH01000001">
    <property type="protein sequence ID" value="KEQ19350.1"/>
    <property type="molecule type" value="Genomic_DNA"/>
</dbReference>
<evidence type="ECO:0000256" key="2">
    <source>
        <dbReference type="ARBA" id="ARBA00022908"/>
    </source>
</evidence>
<sequence length="277" mass="32562">MNDLKIKNKKSRLWQKKNLTDVAIRNKKAENKETTLVDTSGLICRIFPSGRKTFCWRYTDHYRNKQQSRIEYGDYPDRSLEDARRIHLSAKSARKNGQDIKEPSVLNGIIKEVVKDSANFVPLLKEYTLSDLVADYVKGHIEKNNIGPRPYNRIKKHVEPVLGHYPADHVPPEEIKRLITHLRDSNQKERTIFDTVRFTVSMYRWGILMFKCKTNPFEPYSIKARRKTRTQYYSMLELRTLLTNPDSFRIKNDFYLMQKALILSGARRTQSWNAAPP</sequence>
<protein>
    <recommendedName>
        <fullName evidence="4">Integrase DNA-binding domain-containing protein</fullName>
    </recommendedName>
</protein>
<keyword evidence="3" id="KW-0238">DNA-binding</keyword>
<dbReference type="AlphaFoldDB" id="A0A081NLM7"/>
<dbReference type="eggNOG" id="COG0582">
    <property type="taxonomic scope" value="Bacteria"/>
</dbReference>
<organism evidence="5 6">
    <name type="scientific">Endozoicomonas numazuensis</name>
    <dbReference type="NCBI Taxonomy" id="1137799"/>
    <lineage>
        <taxon>Bacteria</taxon>
        <taxon>Pseudomonadati</taxon>
        <taxon>Pseudomonadota</taxon>
        <taxon>Gammaproteobacteria</taxon>
        <taxon>Oceanospirillales</taxon>
        <taxon>Endozoicomonadaceae</taxon>
        <taxon>Endozoicomonas</taxon>
    </lineage>
</organism>
<dbReference type="Pfam" id="PF13356">
    <property type="entry name" value="Arm-DNA-bind_3"/>
    <property type="match status" value="1"/>
</dbReference>
<reference evidence="5 6" key="1">
    <citation type="submission" date="2014-06" db="EMBL/GenBank/DDBJ databases">
        <title>Whole Genome Sequences of Three Symbiotic Endozoicomonas Bacteria.</title>
        <authorList>
            <person name="Neave M.J."/>
            <person name="Apprill A."/>
            <person name="Voolstra C.R."/>
        </authorList>
    </citation>
    <scope>NUCLEOTIDE SEQUENCE [LARGE SCALE GENOMIC DNA]</scope>
    <source>
        <strain evidence="5 6">DSM 25634</strain>
    </source>
</reference>
<comment type="similarity">
    <text evidence="1">Belongs to the 'phage' integrase family.</text>
</comment>
<dbReference type="InterPro" id="IPR010998">
    <property type="entry name" value="Integrase_recombinase_N"/>
</dbReference>